<feature type="compositionally biased region" description="Basic and acidic residues" evidence="1">
    <location>
        <begin position="481"/>
        <end position="500"/>
    </location>
</feature>
<feature type="compositionally biased region" description="Low complexity" evidence="1">
    <location>
        <begin position="348"/>
        <end position="359"/>
    </location>
</feature>
<feature type="compositionally biased region" description="Basic and acidic residues" evidence="1">
    <location>
        <begin position="43"/>
        <end position="54"/>
    </location>
</feature>
<feature type="compositionally biased region" description="Pro residues" evidence="1">
    <location>
        <begin position="843"/>
        <end position="852"/>
    </location>
</feature>
<feature type="compositionally biased region" description="Basic and acidic residues" evidence="1">
    <location>
        <begin position="911"/>
        <end position="920"/>
    </location>
</feature>
<feature type="compositionally biased region" description="Polar residues" evidence="1">
    <location>
        <begin position="1917"/>
        <end position="1934"/>
    </location>
</feature>
<evidence type="ECO:0000256" key="1">
    <source>
        <dbReference type="SAM" id="MobiDB-lite"/>
    </source>
</evidence>
<feature type="region of interest" description="Disordered" evidence="1">
    <location>
        <begin position="1891"/>
        <end position="2011"/>
    </location>
</feature>
<feature type="compositionally biased region" description="Basic and acidic residues" evidence="1">
    <location>
        <begin position="291"/>
        <end position="301"/>
    </location>
</feature>
<feature type="compositionally biased region" description="Low complexity" evidence="1">
    <location>
        <begin position="237"/>
        <end position="252"/>
    </location>
</feature>
<dbReference type="OMA" id="PRNTIWT"/>
<feature type="region of interest" description="Disordered" evidence="1">
    <location>
        <begin position="1307"/>
        <end position="1386"/>
    </location>
</feature>
<feature type="compositionally biased region" description="Polar residues" evidence="1">
    <location>
        <begin position="1641"/>
        <end position="1654"/>
    </location>
</feature>
<feature type="compositionally biased region" description="Basic residues" evidence="1">
    <location>
        <begin position="265"/>
        <end position="274"/>
    </location>
</feature>
<feature type="compositionally biased region" description="Polar residues" evidence="1">
    <location>
        <begin position="1986"/>
        <end position="2011"/>
    </location>
</feature>
<dbReference type="GeneID" id="25335625"/>
<feature type="region of interest" description="Disordered" evidence="1">
    <location>
        <begin position="954"/>
        <end position="989"/>
    </location>
</feature>
<dbReference type="RefSeq" id="XP_013335175.1">
    <property type="nucleotide sequence ID" value="XM_013479721.1"/>
</dbReference>
<reference evidence="2" key="2">
    <citation type="submission" date="2013-10" db="EMBL/GenBank/DDBJ databases">
        <authorList>
            <person name="Aslett M."/>
        </authorList>
    </citation>
    <scope>NUCLEOTIDE SEQUENCE [LARGE SCALE GENOMIC DNA]</scope>
    <source>
        <strain evidence="2">Weybridge</strain>
    </source>
</reference>
<evidence type="ECO:0000313" key="2">
    <source>
        <dbReference type="EMBL" id="CDJ58529.1"/>
    </source>
</evidence>
<feature type="compositionally biased region" description="Polar residues" evidence="1">
    <location>
        <begin position="691"/>
        <end position="700"/>
    </location>
</feature>
<feature type="compositionally biased region" description="Low complexity" evidence="1">
    <location>
        <begin position="636"/>
        <end position="666"/>
    </location>
</feature>
<feature type="compositionally biased region" description="Basic and acidic residues" evidence="1">
    <location>
        <begin position="457"/>
        <end position="472"/>
    </location>
</feature>
<sequence>MAKQKIEEQQQGSKVIDHQVNWPAQHQKEQQGRPLQLQRTNSPRHEEGKKQRLDEPEDNASNEDGICMEGLQQQRRQMHLMDGSASLGTGNRTSSCSPSPGRCKEPPEGIQSRPSSQHFEEDGEQHLQLQHMPEEWLEHEMQALLRQEYQQRQIVQRREEQQHEALQQHPPLERPWVLLAQKQQEEDLRQMHQATLQQMQRDLINRHQKQLQARLEEEGRARQEKLEKERQEAIRFNQQQKQNQQKQLKNQQPASGSKPRSVPFTRRKNIYRQHRIQERQDQPPEVPTTEEQNREEMQEKHQQRHRQQGEELQMLDQQQQAKQDQPHSPLEKNGEDDGEAQKHEEHQQLPQQQLEAHQQVETTGETDGAKTTQRKKQRDLLFKNQLPTQRQQPAQQLQQHQQQHGAAIHGEVRQPLQVGDINLTESSKQKVQQALQKGRKSTYAQKGQQKHQLLTRQEGHQRQVAKGEKEQTNLRQPGAGERQKEQEDPKHKEDRSERSDKHRQKYKQLRHNLEEEQAQEEPIGGTEIPQQQGAKTLPVQESPIQRLTQDEGIQNDEPENMGEERVPQAQHQLLSKEKHRAEQQQHRQGERENKKSKGQVQAENQKLRTQQNREHPKQRWVQQKEPHPVSKGPLPQAQVQGLDQQSQQRQQGKQQDMQHQQEQQNQQHHEMCQRELQRERQGQHQEQQQRSNPNPESNSALTRSELLRLSFTPLAAVKESDYYLRHQPPSSTNASLACVPWGIATSTRHQPCSRMHLSDTNRPLVTTPGRRLYEGQRSGDSNIKEPVLTSQQADNYRLSKGQQRILNQRWAPLEITQKQTADCRQAERGGLTKSLFRRRIPLLLPPPPPPPVTETTQLTQHSPEHWKVAPMRGGHQPKNSRSRQRLLQQEQRRLQKQPTEPAVNFPLRAPESTRHRETHQNIEGQTAAIQPDVHQQQQQQELPVYEQEAHRDLALPVSSKESDRRSSRSTQRSADGPNSLNVSAPDFRPTWAQKAAELPPEREFPKCEGLSTHKAAHKFVEPARGAVRADLGQRYNEHATYKYHEKQDREFGGSGVGRTQQLHKMQSQIPRCELQVQRVHNQTEEQQQGDRLNPIVLQVHQQLAQARMEFLEEQARVQNRSNRMHALREARQLEEQQQPSAEPPAVIQEEQHHTSQHHHEHQQQQQHQQQEHGDNSVPHFSPLHHQQQPKTGPGQRQEQHEQQQHEQQQKEQQQQEPQKDQQHPYGGQKGQQRGGHTEQQLQQEVRAPSFPVDSIHEPLQTQAPCNGQHQAQQQQLQPVVERMHDYGEHLSGLHRLHFQQQHVWGQQSAWQPQQPLEMQHQQDRQQHTQQQRKQYGQERFHLTQQQQQQKQPPPQQPFIYGQQNTALPQDPSPTTQQPHPLGQQHQQALLQLQPPLSLQQQQNAWLLMNQQRLWLPQQQQLWTPSHQLLWAQQHHQFWQQQQQQQLWQLHHPQAWLQQQQDWWMQHQQLAYVHQQLLHQQEEQQPYRGPPSAQQRVDYFSSHIPAGVLSDIILGTAENAANNGYFVPCGLRMPPPWDGCIPREDIRLGFCPVCLQYVRLDRCLLPFIATPVASSPAAYTSDTAAAEYFYEPQSLLAELSSREQRLPTASADAAGGPPEVSLLPETASRGADGAAEGHEGRCQQTNPTFSANNDNHGSHSMHDSTSSFNDIGRTYGEYPNRSEDTSGSDGVCNSSSSRTSRATQTNHHTNRASLEEEDTGSNIHGSNSTANHLARFEAFGPFEYLTESPSGYSGQASSMVVPATADNNAASILETTTTETYQNQLRWPPQHQLHGGTLPSGGLVGGHRADSSNGSLSSFSSFNPSAPVFVPAYSGRPNTPTFAAAVAAAAAAAGQESRTAGTLGNPAAAIQPWQTATHRPMNSYGNAYPSVLRRQQSQQQRQEIRQHHSQNQHNEQQRVVQAQLPQGNGQYSVDGQSNVQQLQQSNQSLHQFHQSYQRLSRQQYRQQHNELQGNEEQHNEQQQLSQPHAQQWPQNSFPSSIAGSLSETVPSLDTSSHQGSLLVIGACLQCGQFIVRPPVLCLLDQIRARGIGPEETKSCQPVQYEE</sequence>
<keyword evidence="3" id="KW-1185">Reference proteome</keyword>
<feature type="compositionally biased region" description="Basic and acidic residues" evidence="1">
    <location>
        <begin position="574"/>
        <end position="595"/>
    </location>
</feature>
<dbReference type="EMBL" id="HG719705">
    <property type="protein sequence ID" value="CDJ58529.1"/>
    <property type="molecule type" value="Genomic_DNA"/>
</dbReference>
<feature type="region of interest" description="Disordered" evidence="1">
    <location>
        <begin position="1"/>
        <end position="126"/>
    </location>
</feature>
<feature type="compositionally biased region" description="Low complexity" evidence="1">
    <location>
        <begin position="1376"/>
        <end position="1386"/>
    </location>
</feature>
<feature type="compositionally biased region" description="Low complexity" evidence="1">
    <location>
        <begin position="310"/>
        <end position="323"/>
    </location>
</feature>
<evidence type="ECO:0000313" key="3">
    <source>
        <dbReference type="Proteomes" id="UP000030763"/>
    </source>
</evidence>
<feature type="compositionally biased region" description="Low complexity" evidence="1">
    <location>
        <begin position="1268"/>
        <end position="1277"/>
    </location>
</feature>
<protein>
    <submittedName>
        <fullName evidence="2">Uncharacterized protein</fullName>
    </submittedName>
</protein>
<feature type="region of interest" description="Disordered" evidence="1">
    <location>
        <begin position="237"/>
        <end position="700"/>
    </location>
</feature>
<feature type="region of interest" description="Disordered" evidence="1">
    <location>
        <begin position="1600"/>
        <end position="1725"/>
    </location>
</feature>
<feature type="compositionally biased region" description="Basic and acidic residues" evidence="1">
    <location>
        <begin position="1197"/>
        <end position="1209"/>
    </location>
</feature>
<feature type="compositionally biased region" description="Basic and acidic residues" evidence="1">
    <location>
        <begin position="667"/>
        <end position="683"/>
    </location>
</feature>
<feature type="compositionally biased region" description="Polar residues" evidence="1">
    <location>
        <begin position="86"/>
        <end position="98"/>
    </location>
</feature>
<feature type="region of interest" description="Disordered" evidence="1">
    <location>
        <begin position="1257"/>
        <end position="1277"/>
    </location>
</feature>
<feature type="compositionally biased region" description="Polar residues" evidence="1">
    <location>
        <begin position="423"/>
        <end position="435"/>
    </location>
</feature>
<reference evidence="2" key="1">
    <citation type="submission" date="2013-10" db="EMBL/GenBank/DDBJ databases">
        <title>Genomic analysis of the causative agents of coccidiosis in chickens.</title>
        <authorList>
            <person name="Reid A.J."/>
            <person name="Blake D."/>
            <person name="Billington K."/>
            <person name="Browne H."/>
            <person name="Dunn M."/>
            <person name="Hung S."/>
            <person name="Kawahara F."/>
            <person name="Miranda-Saavedra D."/>
            <person name="Mourier T."/>
            <person name="Nagra H."/>
            <person name="Otto T.D."/>
            <person name="Rawlings N."/>
            <person name="Sanchez A."/>
            <person name="Sanders M."/>
            <person name="Subramaniam C."/>
            <person name="Tay Y."/>
            <person name="Dear P."/>
            <person name="Doerig C."/>
            <person name="Gruber A."/>
            <person name="Parkinson J."/>
            <person name="Shirley M."/>
            <person name="Wan K.L."/>
            <person name="Berriman M."/>
            <person name="Tomley F."/>
            <person name="Pain A."/>
        </authorList>
    </citation>
    <scope>NUCLEOTIDE SEQUENCE [LARGE SCALE GENOMIC DNA]</scope>
    <source>
        <strain evidence="2">Weybridge</strain>
    </source>
</reference>
<proteinExistence type="predicted"/>
<feature type="compositionally biased region" description="Polar residues" evidence="1">
    <location>
        <begin position="598"/>
        <end position="610"/>
    </location>
</feature>
<feature type="compositionally biased region" description="Polar residues" evidence="1">
    <location>
        <begin position="360"/>
        <end position="371"/>
    </location>
</feature>
<feature type="compositionally biased region" description="Polar residues" evidence="1">
    <location>
        <begin position="1361"/>
        <end position="1375"/>
    </location>
</feature>
<feature type="region of interest" description="Disordered" evidence="1">
    <location>
        <begin position="841"/>
        <end position="920"/>
    </location>
</feature>
<feature type="compositionally biased region" description="Low complexity" evidence="1">
    <location>
        <begin position="385"/>
        <end position="404"/>
    </location>
</feature>
<feature type="compositionally biased region" description="Basic residues" evidence="1">
    <location>
        <begin position="501"/>
        <end position="510"/>
    </location>
</feature>
<dbReference type="OrthoDB" id="348540at2759"/>
<feature type="compositionally biased region" description="Basic and acidic residues" evidence="1">
    <location>
        <begin position="329"/>
        <end position="347"/>
    </location>
</feature>
<accession>U6M7W4</accession>
<feature type="region of interest" description="Disordered" evidence="1">
    <location>
        <begin position="1131"/>
        <end position="1244"/>
    </location>
</feature>
<organism evidence="2 3">
    <name type="scientific">Eimeria maxima</name>
    <name type="common">Coccidian parasite</name>
    <dbReference type="NCBI Taxonomy" id="5804"/>
    <lineage>
        <taxon>Eukaryota</taxon>
        <taxon>Sar</taxon>
        <taxon>Alveolata</taxon>
        <taxon>Apicomplexa</taxon>
        <taxon>Conoidasida</taxon>
        <taxon>Coccidia</taxon>
        <taxon>Eucoccidiorida</taxon>
        <taxon>Eimeriorina</taxon>
        <taxon>Eimeriidae</taxon>
        <taxon>Eimeria</taxon>
    </lineage>
</organism>
<feature type="compositionally biased region" description="Polar residues" evidence="1">
    <location>
        <begin position="442"/>
        <end position="455"/>
    </location>
</feature>
<feature type="compositionally biased region" description="Basic and acidic residues" evidence="1">
    <location>
        <begin position="611"/>
        <end position="628"/>
    </location>
</feature>
<name>U6M7W4_EIMMA</name>
<feature type="compositionally biased region" description="Low complexity" evidence="1">
    <location>
        <begin position="1686"/>
        <end position="1702"/>
    </location>
</feature>
<dbReference type="Proteomes" id="UP000030763">
    <property type="component" value="Unassembled WGS sequence"/>
</dbReference>
<gene>
    <name evidence="2" type="ORF">EMWEY_00016390</name>
</gene>
<feature type="compositionally biased region" description="Low complexity" evidence="1">
    <location>
        <begin position="1935"/>
        <end position="1985"/>
    </location>
</feature>
<dbReference type="VEuPathDB" id="ToxoDB:EMWEY_00016390"/>